<dbReference type="GO" id="GO:0008270">
    <property type="term" value="F:zinc ion binding"/>
    <property type="evidence" value="ECO:0007669"/>
    <property type="project" value="UniProtKB-KW"/>
</dbReference>
<gene>
    <name evidence="5" type="ORF">VNI00_016195</name>
</gene>
<keyword evidence="1" id="KW-0507">mRNA processing</keyword>
<sequence length="327" mass="37110">MDNEPNCPKDPPPLEKEINAKIAAESKIDIRKPEPFSGDSRDQWRPFISTIYNIIHAKPYTYANSDRRIAMTSSYFTGKALAAYRVLVERKVKGDYVPELEDWNTFLETIAKMFGHENEALMARVKIAAVDTGYDTITLHHHLLTHINEHFRGRLMLASQLPETYEGLVAMLRRYTHEDYNRKETTSAPARRANDMVQQVEEQKKTTVVGLPSPANQKPTTQQMTTCQTTFRVAGVSQEEMNCRRAAKACLICGRQGHFMANCPDRAVMARMAYVQDEESDEPYWSIGMDGMVDFVDPGEMDSQDEDDSVESQGNVEMTQELPGEEA</sequence>
<feature type="domain" description="CCHC-type" evidence="4">
    <location>
        <begin position="250"/>
        <end position="265"/>
    </location>
</feature>
<dbReference type="PROSITE" id="PS50158">
    <property type="entry name" value="ZF_CCHC"/>
    <property type="match status" value="1"/>
</dbReference>
<evidence type="ECO:0000313" key="5">
    <source>
        <dbReference type="EMBL" id="KAK7024590.1"/>
    </source>
</evidence>
<dbReference type="InterPro" id="IPR001878">
    <property type="entry name" value="Znf_CCHC"/>
</dbReference>
<evidence type="ECO:0000256" key="3">
    <source>
        <dbReference type="SAM" id="MobiDB-lite"/>
    </source>
</evidence>
<dbReference type="Proteomes" id="UP001383192">
    <property type="component" value="Unassembled WGS sequence"/>
</dbReference>
<keyword evidence="2" id="KW-0479">Metal-binding</keyword>
<evidence type="ECO:0000256" key="2">
    <source>
        <dbReference type="PROSITE-ProRule" id="PRU00047"/>
    </source>
</evidence>
<keyword evidence="6" id="KW-1185">Reference proteome</keyword>
<dbReference type="GO" id="GO:0006397">
    <property type="term" value="P:mRNA processing"/>
    <property type="evidence" value="ECO:0007669"/>
    <property type="project" value="UniProtKB-KW"/>
</dbReference>
<dbReference type="SUPFAM" id="SSF57756">
    <property type="entry name" value="Retrovirus zinc finger-like domains"/>
    <property type="match status" value="1"/>
</dbReference>
<keyword evidence="2" id="KW-0863">Zinc-finger</keyword>
<dbReference type="InterPro" id="IPR036875">
    <property type="entry name" value="Znf_CCHC_sf"/>
</dbReference>
<feature type="region of interest" description="Disordered" evidence="3">
    <location>
        <begin position="296"/>
        <end position="327"/>
    </location>
</feature>
<evidence type="ECO:0000256" key="1">
    <source>
        <dbReference type="ARBA" id="ARBA00022664"/>
    </source>
</evidence>
<dbReference type="GO" id="GO:0003676">
    <property type="term" value="F:nucleic acid binding"/>
    <property type="evidence" value="ECO:0007669"/>
    <property type="project" value="InterPro"/>
</dbReference>
<dbReference type="AlphaFoldDB" id="A0AAW0BDY9"/>
<evidence type="ECO:0000259" key="4">
    <source>
        <dbReference type="PROSITE" id="PS50158"/>
    </source>
</evidence>
<organism evidence="5 6">
    <name type="scientific">Paramarasmius palmivorus</name>
    <dbReference type="NCBI Taxonomy" id="297713"/>
    <lineage>
        <taxon>Eukaryota</taxon>
        <taxon>Fungi</taxon>
        <taxon>Dikarya</taxon>
        <taxon>Basidiomycota</taxon>
        <taxon>Agaricomycotina</taxon>
        <taxon>Agaricomycetes</taxon>
        <taxon>Agaricomycetidae</taxon>
        <taxon>Agaricales</taxon>
        <taxon>Marasmiineae</taxon>
        <taxon>Marasmiaceae</taxon>
        <taxon>Paramarasmius</taxon>
    </lineage>
</organism>
<evidence type="ECO:0000313" key="6">
    <source>
        <dbReference type="Proteomes" id="UP001383192"/>
    </source>
</evidence>
<dbReference type="EMBL" id="JAYKXP010000120">
    <property type="protein sequence ID" value="KAK7024590.1"/>
    <property type="molecule type" value="Genomic_DNA"/>
</dbReference>
<protein>
    <recommendedName>
        <fullName evidence="4">CCHC-type domain-containing protein</fullName>
    </recommendedName>
</protein>
<proteinExistence type="predicted"/>
<keyword evidence="2" id="KW-0862">Zinc</keyword>
<reference evidence="5 6" key="1">
    <citation type="submission" date="2024-01" db="EMBL/GenBank/DDBJ databases">
        <title>A draft genome for a cacao thread blight-causing isolate of Paramarasmius palmivorus.</title>
        <authorList>
            <person name="Baruah I.K."/>
            <person name="Bukari Y."/>
            <person name="Amoako-Attah I."/>
            <person name="Meinhardt L.W."/>
            <person name="Bailey B.A."/>
            <person name="Cohen S.P."/>
        </authorList>
    </citation>
    <scope>NUCLEOTIDE SEQUENCE [LARGE SCALE GENOMIC DNA]</scope>
    <source>
        <strain evidence="5 6">GH-12</strain>
    </source>
</reference>
<comment type="caution">
    <text evidence="5">The sequence shown here is derived from an EMBL/GenBank/DDBJ whole genome shotgun (WGS) entry which is preliminary data.</text>
</comment>
<feature type="compositionally biased region" description="Acidic residues" evidence="3">
    <location>
        <begin position="297"/>
        <end position="310"/>
    </location>
</feature>
<name>A0AAW0BDY9_9AGAR</name>
<accession>A0AAW0BDY9</accession>